<dbReference type="Gene3D" id="3.80.10.10">
    <property type="entry name" value="Ribonuclease Inhibitor"/>
    <property type="match status" value="1"/>
</dbReference>
<proteinExistence type="predicted"/>
<dbReference type="SUPFAM" id="SSF52047">
    <property type="entry name" value="RNI-like"/>
    <property type="match status" value="1"/>
</dbReference>
<reference evidence="1" key="1">
    <citation type="journal article" date="2012" name="Proc. Natl. Acad. Sci. U.S.A.">
        <title>Antigenic diversity is generated by distinct evolutionary mechanisms in African trypanosome species.</title>
        <authorList>
            <person name="Jackson A.P."/>
            <person name="Berry A."/>
            <person name="Aslett M."/>
            <person name="Allison H.C."/>
            <person name="Burton P."/>
            <person name="Vavrova-Anderson J."/>
            <person name="Brown R."/>
            <person name="Browne H."/>
            <person name="Corton N."/>
            <person name="Hauser H."/>
            <person name="Gamble J."/>
            <person name="Gilderthorp R."/>
            <person name="Marcello L."/>
            <person name="McQuillan J."/>
            <person name="Otto T.D."/>
            <person name="Quail M.A."/>
            <person name="Sanders M.J."/>
            <person name="van Tonder A."/>
            <person name="Ginger M.L."/>
            <person name="Field M.C."/>
            <person name="Barry J.D."/>
            <person name="Hertz-Fowler C."/>
            <person name="Berriman M."/>
        </authorList>
    </citation>
    <scope>NUCLEOTIDE SEQUENCE</scope>
    <source>
        <strain evidence="1">Y486</strain>
    </source>
</reference>
<name>G0TTZ8_TRYVY</name>
<dbReference type="InterPro" id="IPR032675">
    <property type="entry name" value="LRR_dom_sf"/>
</dbReference>
<sequence>MALTPYDDIIEIERRCRTLRESLEGADDETKMVPSKRYLRLCQASGESPNPVFLQFTSDASMVSLDLHRSYLSQRALMPIILTLPLCNWLEHIDLREERLTTTLIELLCEAVQGLPRLKTIDVSGNPFGSFGVRALLRQVLRNKHIVDCRVDGVQCTGSLLRRLHMACERNSRYARLPDDQCGAQGTTPDQTEPPNFLLSHETASLASDGMKEEINRD</sequence>
<dbReference type="OMA" id="TQCNIHG"/>
<organism evidence="1">
    <name type="scientific">Trypanosoma vivax (strain Y486)</name>
    <dbReference type="NCBI Taxonomy" id="1055687"/>
    <lineage>
        <taxon>Eukaryota</taxon>
        <taxon>Discoba</taxon>
        <taxon>Euglenozoa</taxon>
        <taxon>Kinetoplastea</taxon>
        <taxon>Metakinetoplastina</taxon>
        <taxon>Trypanosomatida</taxon>
        <taxon>Trypanosomatidae</taxon>
        <taxon>Trypanosoma</taxon>
        <taxon>Duttonella</taxon>
    </lineage>
</organism>
<dbReference type="EMBL" id="HE573020">
    <property type="protein sequence ID" value="CCC47431.1"/>
    <property type="molecule type" value="Genomic_DNA"/>
</dbReference>
<dbReference type="VEuPathDB" id="TriTrypDB:TvY486_0400960"/>
<evidence type="ECO:0000313" key="1">
    <source>
        <dbReference type="EMBL" id="CCC47431.1"/>
    </source>
</evidence>
<accession>G0TTZ8</accession>
<protein>
    <submittedName>
        <fullName evidence="1">Uncharacterized protein</fullName>
    </submittedName>
</protein>
<gene>
    <name evidence="1" type="ORF">TVY486_0400960</name>
</gene>
<dbReference type="AlphaFoldDB" id="G0TTZ8"/>